<protein>
    <submittedName>
        <fullName evidence="2">Putative dithiol-disulfide oxidoreductase (DUF899 family)</fullName>
    </submittedName>
</protein>
<evidence type="ECO:0000313" key="3">
    <source>
        <dbReference type="Proteomes" id="UP000240971"/>
    </source>
</evidence>
<organism evidence="2 3">
    <name type="scientific">Chitinophaga niastensis</name>
    <dbReference type="NCBI Taxonomy" id="536980"/>
    <lineage>
        <taxon>Bacteria</taxon>
        <taxon>Pseudomonadati</taxon>
        <taxon>Bacteroidota</taxon>
        <taxon>Chitinophagia</taxon>
        <taxon>Chitinophagales</taxon>
        <taxon>Chitinophagaceae</taxon>
        <taxon>Chitinophaga</taxon>
    </lineage>
</organism>
<keyword evidence="3" id="KW-1185">Reference proteome</keyword>
<sequence>MSDNAMTGFKDEVTQPAQQHHRIVSAEEWQAARKQFLAKEKEYTRLRDELTRQRMELPWEKVEKNYVFDGPNGRETLSDLFGGRSQLIIQHFMYGPEEEQGCVGCSFAADHIEGTLPHLEHHDVSLVVVARAPLAKLNAYKKRMNWHFKFVSSYGSDFNYDYHVSFSKEDLAKGETFYNYGMINNNRMEDLQGLSAFYKDEAGNIYHTYSTYARGGELQLSTYNYLDIAPLGRNEHSERGDLTGWVRHHDKYEAKGHVDETGRYHEDKPDACCGSGEVAS</sequence>
<reference evidence="2 3" key="1">
    <citation type="submission" date="2018-03" db="EMBL/GenBank/DDBJ databases">
        <title>Genomic Encyclopedia of Archaeal and Bacterial Type Strains, Phase II (KMG-II): from individual species to whole genera.</title>
        <authorList>
            <person name="Goeker M."/>
        </authorList>
    </citation>
    <scope>NUCLEOTIDE SEQUENCE [LARGE SCALE GENOMIC DNA]</scope>
    <source>
        <strain evidence="2 3">DSM 24859</strain>
    </source>
</reference>
<proteinExistence type="predicted"/>
<dbReference type="AlphaFoldDB" id="A0A2P8H9F9"/>
<evidence type="ECO:0000313" key="2">
    <source>
        <dbReference type="EMBL" id="PSL42873.1"/>
    </source>
</evidence>
<dbReference type="InterPro" id="IPR036249">
    <property type="entry name" value="Thioredoxin-like_sf"/>
</dbReference>
<comment type="caution">
    <text evidence="2">The sequence shown here is derived from an EMBL/GenBank/DDBJ whole genome shotgun (WGS) entry which is preliminary data.</text>
</comment>
<dbReference type="InterPro" id="IPR010296">
    <property type="entry name" value="DUF899_thioredox"/>
</dbReference>
<dbReference type="SUPFAM" id="SSF52833">
    <property type="entry name" value="Thioredoxin-like"/>
    <property type="match status" value="1"/>
</dbReference>
<gene>
    <name evidence="2" type="ORF">CLV51_11090</name>
</gene>
<accession>A0A2P8H9F9</accession>
<dbReference type="EMBL" id="PYAW01000010">
    <property type="protein sequence ID" value="PSL42873.1"/>
    <property type="molecule type" value="Genomic_DNA"/>
</dbReference>
<name>A0A2P8H9F9_CHINA</name>
<dbReference type="Pfam" id="PF05988">
    <property type="entry name" value="DUF899"/>
    <property type="match status" value="1"/>
</dbReference>
<dbReference type="Proteomes" id="UP000240971">
    <property type="component" value="Unassembled WGS sequence"/>
</dbReference>
<evidence type="ECO:0000256" key="1">
    <source>
        <dbReference type="SAM" id="MobiDB-lite"/>
    </source>
</evidence>
<feature type="region of interest" description="Disordered" evidence="1">
    <location>
        <begin position="1"/>
        <end position="20"/>
    </location>
</feature>
<dbReference type="RefSeq" id="WP_245898978.1">
    <property type="nucleotide sequence ID" value="NZ_PYAW01000010.1"/>
</dbReference>